<evidence type="ECO:0000313" key="3">
    <source>
        <dbReference type="Proteomes" id="UP000184501"/>
    </source>
</evidence>
<proteinExistence type="predicted"/>
<organism evidence="2 3">
    <name type="scientific">Streptoalloteichus hindustanus</name>
    <dbReference type="NCBI Taxonomy" id="2017"/>
    <lineage>
        <taxon>Bacteria</taxon>
        <taxon>Bacillati</taxon>
        <taxon>Actinomycetota</taxon>
        <taxon>Actinomycetes</taxon>
        <taxon>Pseudonocardiales</taxon>
        <taxon>Pseudonocardiaceae</taxon>
        <taxon>Streptoalloteichus</taxon>
    </lineage>
</organism>
<reference evidence="2 3" key="1">
    <citation type="submission" date="2016-11" db="EMBL/GenBank/DDBJ databases">
        <authorList>
            <person name="Jaros S."/>
            <person name="Januszkiewicz K."/>
            <person name="Wedrychowicz H."/>
        </authorList>
    </citation>
    <scope>NUCLEOTIDE SEQUENCE [LARGE SCALE GENOMIC DNA]</scope>
    <source>
        <strain evidence="2 3">DSM 44523</strain>
    </source>
</reference>
<name>A0A1M5I7E5_STRHI</name>
<dbReference type="EMBL" id="FQVN01000007">
    <property type="protein sequence ID" value="SHG24244.1"/>
    <property type="molecule type" value="Genomic_DNA"/>
</dbReference>
<dbReference type="AlphaFoldDB" id="A0A1M5I7E5"/>
<evidence type="ECO:0000256" key="1">
    <source>
        <dbReference type="SAM" id="MobiDB-lite"/>
    </source>
</evidence>
<gene>
    <name evidence="2" type="ORF">SAMN05444320_107146</name>
</gene>
<protein>
    <submittedName>
        <fullName evidence="2">Uncharacterized protein</fullName>
    </submittedName>
</protein>
<sequence length="77" mass="8157">MVVGHGPAGTDVTPGEVAGELAVSHDKPPGVGVNTRSGQGMTRRRRRSVKMSRNIASVSTNSWKPNRRAFVPSANMS</sequence>
<accession>A0A1M5I7E5</accession>
<dbReference type="Proteomes" id="UP000184501">
    <property type="component" value="Unassembled WGS sequence"/>
</dbReference>
<feature type="region of interest" description="Disordered" evidence="1">
    <location>
        <begin position="21"/>
        <end position="54"/>
    </location>
</feature>
<evidence type="ECO:0000313" key="2">
    <source>
        <dbReference type="EMBL" id="SHG24244.1"/>
    </source>
</evidence>
<keyword evidence="3" id="KW-1185">Reference proteome</keyword>